<dbReference type="SMART" id="SM00261">
    <property type="entry name" value="FU"/>
    <property type="match status" value="2"/>
</dbReference>
<dbReference type="InterPro" id="IPR018097">
    <property type="entry name" value="EGF_Ca-bd_CS"/>
</dbReference>
<proteinExistence type="inferred from homology"/>
<dbReference type="STRING" id="79923.H2KU33"/>
<keyword evidence="2 5" id="KW-0245">EGF-like domain</keyword>
<protein>
    <submittedName>
        <fullName evidence="6">Cysteine-rich with EGF-like domain protein 2-B</fullName>
    </submittedName>
</protein>
<comment type="similarity">
    <text evidence="1">Belongs to the CRELD family.</text>
</comment>
<keyword evidence="7" id="KW-1185">Reference proteome</keyword>
<organism evidence="6 7">
    <name type="scientific">Clonorchis sinensis</name>
    <name type="common">Chinese liver fluke</name>
    <dbReference type="NCBI Taxonomy" id="79923"/>
    <lineage>
        <taxon>Eukaryota</taxon>
        <taxon>Metazoa</taxon>
        <taxon>Spiralia</taxon>
        <taxon>Lophotrochozoa</taxon>
        <taxon>Platyhelminthes</taxon>
        <taxon>Trematoda</taxon>
        <taxon>Digenea</taxon>
        <taxon>Opisthorchiida</taxon>
        <taxon>Opisthorchiata</taxon>
        <taxon>Opisthorchiidae</taxon>
        <taxon>Clonorchis</taxon>
    </lineage>
</organism>
<dbReference type="Proteomes" id="UP000008909">
    <property type="component" value="Unassembled WGS sequence"/>
</dbReference>
<gene>
    <name evidence="6" type="ORF">CLF_107565</name>
</gene>
<reference evidence="6" key="1">
    <citation type="journal article" date="2011" name="Genome Biol.">
        <title>The draft genome of the carcinogenic human liver fluke Clonorchis sinensis.</title>
        <authorList>
            <person name="Wang X."/>
            <person name="Chen W."/>
            <person name="Huang Y."/>
            <person name="Sun J."/>
            <person name="Men J."/>
            <person name="Liu H."/>
            <person name="Luo F."/>
            <person name="Guo L."/>
            <person name="Lv X."/>
            <person name="Deng C."/>
            <person name="Zhou C."/>
            <person name="Fan Y."/>
            <person name="Li X."/>
            <person name="Huang L."/>
            <person name="Hu Y."/>
            <person name="Liang C."/>
            <person name="Hu X."/>
            <person name="Xu J."/>
            <person name="Yu X."/>
        </authorList>
    </citation>
    <scope>NUCLEOTIDE SEQUENCE [LARGE SCALE GENOMIC DNA]</scope>
    <source>
        <strain evidence="6">Henan</strain>
    </source>
</reference>
<dbReference type="InterPro" id="IPR001881">
    <property type="entry name" value="EGF-like_Ca-bd_dom"/>
</dbReference>
<dbReference type="SMART" id="SM00181">
    <property type="entry name" value="EGF"/>
    <property type="match status" value="3"/>
</dbReference>
<evidence type="ECO:0000256" key="5">
    <source>
        <dbReference type="PROSITE-ProRule" id="PRU00076"/>
    </source>
</evidence>
<evidence type="ECO:0000256" key="2">
    <source>
        <dbReference type="ARBA" id="ARBA00022536"/>
    </source>
</evidence>
<evidence type="ECO:0000256" key="4">
    <source>
        <dbReference type="ARBA" id="ARBA00023157"/>
    </source>
</evidence>
<dbReference type="PROSITE" id="PS50026">
    <property type="entry name" value="EGF_3"/>
    <property type="match status" value="1"/>
</dbReference>
<dbReference type="PROSITE" id="PS01187">
    <property type="entry name" value="EGF_CA"/>
    <property type="match status" value="1"/>
</dbReference>
<sequence>MVGLASFYLYSITILFSNFRLSACDDCEQCQKIVSAFSAGLDRTATKGFSGGNTHWEQKNIGSYATSEIRFDDIIAGVCLKSDGKCHEILGLLEPLISDWWNDVFKINQSKILEFGDYLCLTEAKYCCPVGHFGPSCNVCSPCVVQGGSCDGNGTRGGSGRCICREGYEGEACNKCNSETHYRVPSENGDADVCLNCHPSCLGGCRGPNPSDCTGCAAGWTWVEEEGSPAVCKDLDECQHDPCERSTEYCLNTAGSYECHRCSVSCDGCHGPSARDCTRCRQGYHLVDGKCEDVDECSQKPSPCQGDGETCRNTPGSYVCECYPHLERRNGRCTAKQSGKSRKSPTTLDASHKPSRIIWTVAYTKEFGKYLASLFAFGVFFWFMRRHVLLTMTASVALGAFIYNQSIILDNVFGKQL</sequence>
<accession>H2KU33</accession>
<dbReference type="CDD" id="cd00064">
    <property type="entry name" value="FU"/>
    <property type="match status" value="1"/>
</dbReference>
<dbReference type="Pfam" id="PF07645">
    <property type="entry name" value="EGF_CA"/>
    <property type="match status" value="2"/>
</dbReference>
<dbReference type="InterPro" id="IPR009030">
    <property type="entry name" value="Growth_fac_rcpt_cys_sf"/>
</dbReference>
<dbReference type="PROSITE" id="PS00010">
    <property type="entry name" value="ASX_HYDROXYL"/>
    <property type="match status" value="1"/>
</dbReference>
<dbReference type="Gene3D" id="2.10.25.10">
    <property type="entry name" value="Laminin"/>
    <property type="match status" value="2"/>
</dbReference>
<dbReference type="CDD" id="cd00054">
    <property type="entry name" value="EGF_CA"/>
    <property type="match status" value="1"/>
</dbReference>
<dbReference type="EMBL" id="DF143994">
    <property type="protein sequence ID" value="GAA37891.2"/>
    <property type="molecule type" value="Genomic_DNA"/>
</dbReference>
<dbReference type="InterPro" id="IPR000742">
    <property type="entry name" value="EGF"/>
</dbReference>
<dbReference type="InParanoid" id="H2KU33"/>
<keyword evidence="3" id="KW-0677">Repeat</keyword>
<dbReference type="GO" id="GO:0005509">
    <property type="term" value="F:calcium ion binding"/>
    <property type="evidence" value="ECO:0007669"/>
    <property type="project" value="InterPro"/>
</dbReference>
<dbReference type="PROSITE" id="PS00022">
    <property type="entry name" value="EGF_1"/>
    <property type="match status" value="1"/>
</dbReference>
<dbReference type="InterPro" id="IPR000152">
    <property type="entry name" value="EGF-type_Asp/Asn_hydroxyl_site"/>
</dbReference>
<dbReference type="SUPFAM" id="SSF57184">
    <property type="entry name" value="Growth factor receptor domain"/>
    <property type="match status" value="1"/>
</dbReference>
<evidence type="ECO:0000256" key="3">
    <source>
        <dbReference type="ARBA" id="ARBA00022737"/>
    </source>
</evidence>
<comment type="caution">
    <text evidence="5">Lacks conserved residue(s) required for the propagation of feature annotation.</text>
</comment>
<dbReference type="AlphaFoldDB" id="H2KU33"/>
<dbReference type="InterPro" id="IPR049883">
    <property type="entry name" value="NOTCH1_EGF-like"/>
</dbReference>
<dbReference type="FunCoup" id="H2KU33">
    <property type="interactions" value="214"/>
</dbReference>
<name>H2KU33_CLOSI</name>
<keyword evidence="4" id="KW-1015">Disulfide bond</keyword>
<evidence type="ECO:0000313" key="6">
    <source>
        <dbReference type="EMBL" id="GAA37891.2"/>
    </source>
</evidence>
<dbReference type="InterPro" id="IPR006212">
    <property type="entry name" value="Furin_repeat"/>
</dbReference>
<dbReference type="SMART" id="SM00179">
    <property type="entry name" value="EGF_CA"/>
    <property type="match status" value="2"/>
</dbReference>
<evidence type="ECO:0000256" key="1">
    <source>
        <dbReference type="ARBA" id="ARBA00005897"/>
    </source>
</evidence>
<evidence type="ECO:0000313" key="7">
    <source>
        <dbReference type="Proteomes" id="UP000008909"/>
    </source>
</evidence>